<dbReference type="RefSeq" id="WP_359261103.1">
    <property type="nucleotide sequence ID" value="NZ_JBFAEG010000049.1"/>
</dbReference>
<sequence length="188" mass="19691">MREAVPGRVALLVRPALDALTPDMCSIRVFVREGAPARSAQAGRTRLGHEFHSETWNLLADKAGAGLLKDNTRQIGAPEFTDADHALARALLSAARCLAAGAIGLVSDVTQGRDPAGVPGRGRGAARHLGRAPAPGDLTPAVGPVMRPGVRYPLRPDRETPSITQRCATTYSSRTGTLAMTAPAISRS</sequence>
<reference evidence="2 3" key="1">
    <citation type="submission" date="2024-06" db="EMBL/GenBank/DDBJ databases">
        <title>The Natural Products Discovery Center: Release of the First 8490 Sequenced Strains for Exploring Actinobacteria Biosynthetic Diversity.</title>
        <authorList>
            <person name="Kalkreuter E."/>
            <person name="Kautsar S.A."/>
            <person name="Yang D."/>
            <person name="Bader C.D."/>
            <person name="Teijaro C.N."/>
            <person name="Fluegel L."/>
            <person name="Davis C.M."/>
            <person name="Simpson J.R."/>
            <person name="Lauterbach L."/>
            <person name="Steele A.D."/>
            <person name="Gui C."/>
            <person name="Meng S."/>
            <person name="Li G."/>
            <person name="Viehrig K."/>
            <person name="Ye F."/>
            <person name="Su P."/>
            <person name="Kiefer A.F."/>
            <person name="Nichols A."/>
            <person name="Cepeda A.J."/>
            <person name="Yan W."/>
            <person name="Fan B."/>
            <person name="Jiang Y."/>
            <person name="Adhikari A."/>
            <person name="Zheng C.-J."/>
            <person name="Schuster L."/>
            <person name="Cowan T.M."/>
            <person name="Smanski M.J."/>
            <person name="Chevrette M.G."/>
            <person name="De Carvalho L.P.S."/>
            <person name="Shen B."/>
        </authorList>
    </citation>
    <scope>NUCLEOTIDE SEQUENCE [LARGE SCALE GENOMIC DNA]</scope>
    <source>
        <strain evidence="2 3">NPDC020594</strain>
    </source>
</reference>
<keyword evidence="3" id="KW-1185">Reference proteome</keyword>
<dbReference type="Proteomes" id="UP001551011">
    <property type="component" value="Unassembled WGS sequence"/>
</dbReference>
<organism evidence="2 3">
    <name type="scientific">Streptomyces flaveolus</name>
    <dbReference type="NCBI Taxonomy" id="67297"/>
    <lineage>
        <taxon>Bacteria</taxon>
        <taxon>Bacillati</taxon>
        <taxon>Actinomycetota</taxon>
        <taxon>Actinomycetes</taxon>
        <taxon>Kitasatosporales</taxon>
        <taxon>Streptomycetaceae</taxon>
        <taxon>Streptomyces</taxon>
    </lineage>
</organism>
<evidence type="ECO:0000256" key="1">
    <source>
        <dbReference type="SAM" id="MobiDB-lite"/>
    </source>
</evidence>
<comment type="caution">
    <text evidence="2">The sequence shown here is derived from an EMBL/GenBank/DDBJ whole genome shotgun (WGS) entry which is preliminary data.</text>
</comment>
<evidence type="ECO:0000313" key="3">
    <source>
        <dbReference type="Proteomes" id="UP001551011"/>
    </source>
</evidence>
<feature type="region of interest" description="Disordered" evidence="1">
    <location>
        <begin position="114"/>
        <end position="147"/>
    </location>
</feature>
<evidence type="ECO:0000313" key="2">
    <source>
        <dbReference type="EMBL" id="MEU5713323.1"/>
    </source>
</evidence>
<accession>A0ABV3AMY2</accession>
<dbReference type="EMBL" id="JBFAEG010000049">
    <property type="protein sequence ID" value="MEU5713323.1"/>
    <property type="molecule type" value="Genomic_DNA"/>
</dbReference>
<gene>
    <name evidence="2" type="ORF">AB0H04_42010</name>
</gene>
<name>A0ABV3AMY2_9ACTN</name>
<protein>
    <submittedName>
        <fullName evidence="2">Uncharacterized protein</fullName>
    </submittedName>
</protein>
<proteinExistence type="predicted"/>